<protein>
    <submittedName>
        <fullName evidence="1">Uncharacterized protein</fullName>
    </submittedName>
</protein>
<reference evidence="1" key="1">
    <citation type="submission" date="2022-06" db="EMBL/GenBank/DDBJ databases">
        <title>Uncovering the hologenomic basis of an extraordinary plant invasion.</title>
        <authorList>
            <person name="Bieker V.C."/>
            <person name="Martin M.D."/>
            <person name="Gilbert T."/>
            <person name="Hodgins K."/>
            <person name="Battlay P."/>
            <person name="Petersen B."/>
            <person name="Wilson J."/>
        </authorList>
    </citation>
    <scope>NUCLEOTIDE SEQUENCE</scope>
    <source>
        <strain evidence="1">AA19_3_7</strain>
        <tissue evidence="1">Leaf</tissue>
    </source>
</reference>
<organism evidence="1 2">
    <name type="scientific">Ambrosia artemisiifolia</name>
    <name type="common">Common ragweed</name>
    <dbReference type="NCBI Taxonomy" id="4212"/>
    <lineage>
        <taxon>Eukaryota</taxon>
        <taxon>Viridiplantae</taxon>
        <taxon>Streptophyta</taxon>
        <taxon>Embryophyta</taxon>
        <taxon>Tracheophyta</taxon>
        <taxon>Spermatophyta</taxon>
        <taxon>Magnoliopsida</taxon>
        <taxon>eudicotyledons</taxon>
        <taxon>Gunneridae</taxon>
        <taxon>Pentapetalae</taxon>
        <taxon>asterids</taxon>
        <taxon>campanulids</taxon>
        <taxon>Asterales</taxon>
        <taxon>Asteraceae</taxon>
        <taxon>Asteroideae</taxon>
        <taxon>Heliantheae alliance</taxon>
        <taxon>Heliantheae</taxon>
        <taxon>Ambrosia</taxon>
    </lineage>
</organism>
<dbReference type="AlphaFoldDB" id="A0AAD5G5H3"/>
<gene>
    <name evidence="1" type="ORF">M8C21_023346</name>
</gene>
<dbReference type="Proteomes" id="UP001206925">
    <property type="component" value="Unassembled WGS sequence"/>
</dbReference>
<dbReference type="EMBL" id="JAMZMK010011082">
    <property type="protein sequence ID" value="KAI7729072.1"/>
    <property type="molecule type" value="Genomic_DNA"/>
</dbReference>
<proteinExistence type="predicted"/>
<feature type="non-terminal residue" evidence="1">
    <location>
        <position position="1"/>
    </location>
</feature>
<evidence type="ECO:0000313" key="2">
    <source>
        <dbReference type="Proteomes" id="UP001206925"/>
    </source>
</evidence>
<sequence>ARSLPSDRLRPAYFFINGDVYFIQQARANKRNNILDNCDKWA</sequence>
<comment type="caution">
    <text evidence="1">The sequence shown here is derived from an EMBL/GenBank/DDBJ whole genome shotgun (WGS) entry which is preliminary data.</text>
</comment>
<accession>A0AAD5G5H3</accession>
<name>A0AAD5G5H3_AMBAR</name>
<keyword evidence="2" id="KW-1185">Reference proteome</keyword>
<evidence type="ECO:0000313" key="1">
    <source>
        <dbReference type="EMBL" id="KAI7729072.1"/>
    </source>
</evidence>